<organism evidence="1 2">
    <name type="scientific">Pseudomonas vanderleydeniana</name>
    <dbReference type="NCBI Taxonomy" id="2745495"/>
    <lineage>
        <taxon>Bacteria</taxon>
        <taxon>Pseudomonadati</taxon>
        <taxon>Pseudomonadota</taxon>
        <taxon>Gammaproteobacteria</taxon>
        <taxon>Pseudomonadales</taxon>
        <taxon>Pseudomonadaceae</taxon>
        <taxon>Pseudomonas</taxon>
    </lineage>
</organism>
<dbReference type="InterPro" id="IPR023393">
    <property type="entry name" value="START-like_dom_sf"/>
</dbReference>
<dbReference type="CDD" id="cd07821">
    <property type="entry name" value="PYR_PYL_RCAR_like"/>
    <property type="match status" value="1"/>
</dbReference>
<proteinExistence type="predicted"/>
<dbReference type="RefSeq" id="WP_186684316.1">
    <property type="nucleotide sequence ID" value="NZ_CP077093.1"/>
</dbReference>
<protein>
    <submittedName>
        <fullName evidence="1">SRPBCC family protein</fullName>
    </submittedName>
</protein>
<dbReference type="AlphaFoldDB" id="A0A9E6TSC3"/>
<keyword evidence="2" id="KW-1185">Reference proteome</keyword>
<dbReference type="Proteomes" id="UP000634530">
    <property type="component" value="Chromosome"/>
</dbReference>
<dbReference type="Pfam" id="PF10604">
    <property type="entry name" value="Polyketide_cyc2"/>
    <property type="match status" value="1"/>
</dbReference>
<dbReference type="Gene3D" id="3.30.530.20">
    <property type="match status" value="1"/>
</dbReference>
<name>A0A9E6TSC3_9PSED</name>
<accession>A0A9E6TSC3</accession>
<evidence type="ECO:0000313" key="1">
    <source>
        <dbReference type="EMBL" id="QXI28694.1"/>
    </source>
</evidence>
<sequence length="155" mass="16886">MHSPQPDTLIRNPQGQAVTSTVEIPGAAASAWALVGDFAGFARFVPALSQIEMIGEGVGALRKKSFQDGHLVVEQLNSRNEQAMCMTWTTLYNTLGVGQLWAMMSVEALSPERCRATWTIIAEPVAASAQDMPGFRRFIQEFADEAMANVRTLLS</sequence>
<reference evidence="1 2" key="2">
    <citation type="journal article" date="2021" name="Microorganisms">
        <title>The Ever-Expanding Pseudomonas Genus: Description of 43 New Species and Partition of the Pseudomonas putida Group.</title>
        <authorList>
            <person name="Girard L."/>
            <person name="Lood C."/>
            <person name="Hofte M."/>
            <person name="Vandamme P."/>
            <person name="Rokni-Zadeh H."/>
            <person name="van Noort V."/>
            <person name="Lavigne R."/>
            <person name="De Mot R."/>
        </authorList>
    </citation>
    <scope>NUCLEOTIDE SEQUENCE [LARGE SCALE GENOMIC DNA]</scope>
    <source>
        <strain evidence="1 2">RW8P3</strain>
    </source>
</reference>
<evidence type="ECO:0000313" key="2">
    <source>
        <dbReference type="Proteomes" id="UP000634530"/>
    </source>
</evidence>
<gene>
    <name evidence="1" type="ORF">HU752_001670</name>
</gene>
<dbReference type="KEGG" id="pvw:HU752_001670"/>
<dbReference type="SUPFAM" id="SSF55961">
    <property type="entry name" value="Bet v1-like"/>
    <property type="match status" value="1"/>
</dbReference>
<dbReference type="EMBL" id="CP077093">
    <property type="protein sequence ID" value="QXI28694.1"/>
    <property type="molecule type" value="Genomic_DNA"/>
</dbReference>
<dbReference type="InterPro" id="IPR019587">
    <property type="entry name" value="Polyketide_cyclase/dehydratase"/>
</dbReference>
<reference evidence="1 2" key="1">
    <citation type="journal article" date="2020" name="Microorganisms">
        <title>Reliable Identification of Environmental Pseudomonas Isolates Using the rpoD Gene.</title>
        <authorList>
            <consortium name="The Broad Institute Genome Sequencing Platform"/>
            <person name="Girard L."/>
            <person name="Lood C."/>
            <person name="Rokni-Zadeh H."/>
            <person name="van Noort V."/>
            <person name="Lavigne R."/>
            <person name="De Mot R."/>
        </authorList>
    </citation>
    <scope>NUCLEOTIDE SEQUENCE [LARGE SCALE GENOMIC DNA]</scope>
    <source>
        <strain evidence="1 2">RW8P3</strain>
    </source>
</reference>